<dbReference type="Gene3D" id="1.20.120.290">
    <property type="entry name" value="Oxygen-evolving enhancer protein 3 (PsbQ), four-helix up-down bundle"/>
    <property type="match status" value="1"/>
</dbReference>
<protein>
    <recommendedName>
        <fullName evidence="3">DUF7880 domain-containing protein</fullName>
    </recommendedName>
</protein>
<evidence type="ECO:0000259" key="3">
    <source>
        <dbReference type="Pfam" id="PF25306"/>
    </source>
</evidence>
<gene>
    <name evidence="4" type="ORF">WJX81_001001</name>
</gene>
<evidence type="ECO:0000313" key="4">
    <source>
        <dbReference type="EMBL" id="KAK9839201.1"/>
    </source>
</evidence>
<accession>A0AAW1S1I8</accession>
<evidence type="ECO:0000256" key="1">
    <source>
        <dbReference type="ARBA" id="ARBA00023078"/>
    </source>
</evidence>
<evidence type="ECO:0000256" key="2">
    <source>
        <dbReference type="SAM" id="MobiDB-lite"/>
    </source>
</evidence>
<dbReference type="Proteomes" id="UP001445335">
    <property type="component" value="Unassembled WGS sequence"/>
</dbReference>
<dbReference type="PANTHER" id="PTHR36014:SF1">
    <property type="entry name" value="OS03G0176700 PROTEIN"/>
    <property type="match status" value="1"/>
</dbReference>
<keyword evidence="1" id="KW-0793">Thylakoid</keyword>
<organism evidence="4 5">
    <name type="scientific">Elliptochloris bilobata</name>
    <dbReference type="NCBI Taxonomy" id="381761"/>
    <lineage>
        <taxon>Eukaryota</taxon>
        <taxon>Viridiplantae</taxon>
        <taxon>Chlorophyta</taxon>
        <taxon>core chlorophytes</taxon>
        <taxon>Trebouxiophyceae</taxon>
        <taxon>Trebouxiophyceae incertae sedis</taxon>
        <taxon>Elliptochloris clade</taxon>
        <taxon>Elliptochloris</taxon>
    </lineage>
</organism>
<dbReference type="InterPro" id="IPR057202">
    <property type="entry name" value="DUF7880"/>
</dbReference>
<dbReference type="PANTHER" id="PTHR36014">
    <property type="entry name" value="OS03G0176600 PROTEIN"/>
    <property type="match status" value="1"/>
</dbReference>
<name>A0AAW1S1I8_9CHLO</name>
<feature type="region of interest" description="Disordered" evidence="2">
    <location>
        <begin position="193"/>
        <end position="217"/>
    </location>
</feature>
<dbReference type="InterPro" id="IPR023222">
    <property type="entry name" value="PsbQ-like_dom_sf"/>
</dbReference>
<dbReference type="Pfam" id="PF25306">
    <property type="entry name" value="DUF7880"/>
    <property type="match status" value="1"/>
</dbReference>
<comment type="caution">
    <text evidence="4">The sequence shown here is derived from an EMBL/GenBank/DDBJ whole genome shotgun (WGS) entry which is preliminary data.</text>
</comment>
<reference evidence="4 5" key="1">
    <citation type="journal article" date="2024" name="Nat. Commun.">
        <title>Phylogenomics reveals the evolutionary origins of lichenization in chlorophyte algae.</title>
        <authorList>
            <person name="Puginier C."/>
            <person name="Libourel C."/>
            <person name="Otte J."/>
            <person name="Skaloud P."/>
            <person name="Haon M."/>
            <person name="Grisel S."/>
            <person name="Petersen M."/>
            <person name="Berrin J.G."/>
            <person name="Delaux P.M."/>
            <person name="Dal Grande F."/>
            <person name="Keller J."/>
        </authorList>
    </citation>
    <scope>NUCLEOTIDE SEQUENCE [LARGE SCALE GENOMIC DNA]</scope>
    <source>
        <strain evidence="4 5">SAG 245.80</strain>
    </source>
</reference>
<dbReference type="EMBL" id="JALJOU010000017">
    <property type="protein sequence ID" value="KAK9839201.1"/>
    <property type="molecule type" value="Genomic_DNA"/>
</dbReference>
<proteinExistence type="predicted"/>
<evidence type="ECO:0000313" key="5">
    <source>
        <dbReference type="Proteomes" id="UP001445335"/>
    </source>
</evidence>
<feature type="domain" description="DUF7880" evidence="3">
    <location>
        <begin position="58"/>
        <end position="182"/>
    </location>
</feature>
<sequence>MALCYRSSTSVQSQIAPLGSERLLMLLPPALLLMQCRPPAARAQGGLSRYIKKRRLEPLENYVPAVVAAREQLVACGSQLDSKPAELRKQLRNGAFLGVRENIRAVGEWAAAGRPGDDQRQASQLVAAVFSTLQGFDQELDQAAREGRAVALAAGERLAEATAALDALLATVPEPLLERAQHVAAAVAAPAAPVDAPAEGGNSGAGKLERLVPLAST</sequence>
<dbReference type="AlphaFoldDB" id="A0AAW1S1I8"/>
<keyword evidence="5" id="KW-1185">Reference proteome</keyword>